<accession>A0ACC0C0E5</accession>
<organism evidence="1 2">
    <name type="scientific">Catharanthus roseus</name>
    <name type="common">Madagascar periwinkle</name>
    <name type="synonym">Vinca rosea</name>
    <dbReference type="NCBI Taxonomy" id="4058"/>
    <lineage>
        <taxon>Eukaryota</taxon>
        <taxon>Viridiplantae</taxon>
        <taxon>Streptophyta</taxon>
        <taxon>Embryophyta</taxon>
        <taxon>Tracheophyta</taxon>
        <taxon>Spermatophyta</taxon>
        <taxon>Magnoliopsida</taxon>
        <taxon>eudicotyledons</taxon>
        <taxon>Gunneridae</taxon>
        <taxon>Pentapetalae</taxon>
        <taxon>asterids</taxon>
        <taxon>lamiids</taxon>
        <taxon>Gentianales</taxon>
        <taxon>Apocynaceae</taxon>
        <taxon>Rauvolfioideae</taxon>
        <taxon>Vinceae</taxon>
        <taxon>Catharanthinae</taxon>
        <taxon>Catharanthus</taxon>
    </lineage>
</organism>
<proteinExistence type="predicted"/>
<protein>
    <submittedName>
        <fullName evidence="1">Uncharacterized protein</fullName>
    </submittedName>
</protein>
<name>A0ACC0C0E5_CATRO</name>
<reference evidence="2" key="1">
    <citation type="journal article" date="2023" name="Nat. Plants">
        <title>Single-cell RNA sequencing provides a high-resolution roadmap for understanding the multicellular compartmentation of specialized metabolism.</title>
        <authorList>
            <person name="Sun S."/>
            <person name="Shen X."/>
            <person name="Li Y."/>
            <person name="Li Y."/>
            <person name="Wang S."/>
            <person name="Li R."/>
            <person name="Zhang H."/>
            <person name="Shen G."/>
            <person name="Guo B."/>
            <person name="Wei J."/>
            <person name="Xu J."/>
            <person name="St-Pierre B."/>
            <person name="Chen S."/>
            <person name="Sun C."/>
        </authorList>
    </citation>
    <scope>NUCLEOTIDE SEQUENCE [LARGE SCALE GENOMIC DNA]</scope>
</reference>
<evidence type="ECO:0000313" key="2">
    <source>
        <dbReference type="Proteomes" id="UP001060085"/>
    </source>
</evidence>
<dbReference type="EMBL" id="CM044702">
    <property type="protein sequence ID" value="KAI5678443.1"/>
    <property type="molecule type" value="Genomic_DNA"/>
</dbReference>
<sequence>MVAVEKWWKPSFWVLRDDVGDVLASIAYVLRDTVEAAHVALEAIWRSLMIAQELFTSNFILESDCAPMFRMIKEGNEDLSHLGHLVNGLQQIIIPNPNIDIKYISRRINIPANLLAQYACNISEYLVWIEEIPVSVDSTIFADK</sequence>
<keyword evidence="2" id="KW-1185">Reference proteome</keyword>
<comment type="caution">
    <text evidence="1">The sequence shown here is derived from an EMBL/GenBank/DDBJ whole genome shotgun (WGS) entry which is preliminary data.</text>
</comment>
<evidence type="ECO:0000313" key="1">
    <source>
        <dbReference type="EMBL" id="KAI5678443.1"/>
    </source>
</evidence>
<dbReference type="Proteomes" id="UP001060085">
    <property type="component" value="Linkage Group LG02"/>
</dbReference>
<gene>
    <name evidence="1" type="ORF">M9H77_09393</name>
</gene>